<evidence type="ECO:0000313" key="4">
    <source>
        <dbReference type="Proteomes" id="UP000531251"/>
    </source>
</evidence>
<dbReference type="RefSeq" id="WP_125976142.1">
    <property type="nucleotide sequence ID" value="NZ_BAAADY010000013.1"/>
</dbReference>
<proteinExistence type="inferred from homology"/>
<dbReference type="Proteomes" id="UP000531251">
    <property type="component" value="Unassembled WGS sequence"/>
</dbReference>
<sequence>MQTSLADRAADLLRVPVSGAAALSGGDLSAVHRLRLANGGSAIAKQGPLVSEEADMLAAIAATGAPAPAVLAVGEDLLLIAEMPNDGHLGTSWDNLLTVLQTLHAAPGRAYGWLADYAFGRVAIPNGATSDWPSFWAERRLRTHLSHVPAPLARRLDRLADRLPNLLPMHPAPSLLHGDLWGGNVLTSGGRVTALIDPACYHGDREVDAAMLTLFDAPPARFFDALALAPGWQERQPIYRLWPLLVHLRLFGSSYAGAVETALAAVE</sequence>
<reference evidence="3 4" key="1">
    <citation type="submission" date="2020-03" db="EMBL/GenBank/DDBJ databases">
        <title>Genomic Encyclopedia of Type Strains, Phase IV (KMG-IV): sequencing the most valuable type-strain genomes for metagenomic binning, comparative biology and taxonomic classification.</title>
        <authorList>
            <person name="Goeker M."/>
        </authorList>
    </citation>
    <scope>NUCLEOTIDE SEQUENCE [LARGE SCALE GENOMIC DNA]</scope>
    <source>
        <strain evidence="3 4">DSM 7225</strain>
    </source>
</reference>
<evidence type="ECO:0000313" key="3">
    <source>
        <dbReference type="EMBL" id="NJB97449.1"/>
    </source>
</evidence>
<organism evidence="3 4">
    <name type="scientific">Sphingomonas trueperi</name>
    <dbReference type="NCBI Taxonomy" id="53317"/>
    <lineage>
        <taxon>Bacteria</taxon>
        <taxon>Pseudomonadati</taxon>
        <taxon>Pseudomonadota</taxon>
        <taxon>Alphaproteobacteria</taxon>
        <taxon>Sphingomonadales</taxon>
        <taxon>Sphingomonadaceae</taxon>
        <taxon>Sphingomonas</taxon>
    </lineage>
</organism>
<dbReference type="Gene3D" id="3.30.200.20">
    <property type="entry name" value="Phosphorylase Kinase, domain 1"/>
    <property type="match status" value="1"/>
</dbReference>
<accession>A0A7X5XY23</accession>
<protein>
    <submittedName>
        <fullName evidence="3">Fructosamine-3-kinase</fullName>
    </submittedName>
</protein>
<comment type="caution">
    <text evidence="3">The sequence shown here is derived from an EMBL/GenBank/DDBJ whole genome shotgun (WGS) entry which is preliminary data.</text>
</comment>
<gene>
    <name evidence="3" type="ORF">GGR89_001761</name>
</gene>
<dbReference type="GO" id="GO:0016301">
    <property type="term" value="F:kinase activity"/>
    <property type="evidence" value="ECO:0007669"/>
    <property type="project" value="UniProtKB-UniRule"/>
</dbReference>
<comment type="similarity">
    <text evidence="1 2">Belongs to the fructosamine kinase family.</text>
</comment>
<dbReference type="Pfam" id="PF03881">
    <property type="entry name" value="Fructosamin_kin"/>
    <property type="match status" value="1"/>
</dbReference>
<dbReference type="Gene3D" id="3.90.1200.10">
    <property type="match status" value="1"/>
</dbReference>
<name>A0A7X5XY23_9SPHN</name>
<keyword evidence="2" id="KW-0808">Transferase</keyword>
<keyword evidence="2 3" id="KW-0418">Kinase</keyword>
<evidence type="ECO:0000256" key="2">
    <source>
        <dbReference type="PIRNR" id="PIRNR006221"/>
    </source>
</evidence>
<dbReference type="PANTHER" id="PTHR12149:SF8">
    <property type="entry name" value="PROTEIN-RIBULOSAMINE 3-KINASE"/>
    <property type="match status" value="1"/>
</dbReference>
<dbReference type="AlphaFoldDB" id="A0A7X5XY23"/>
<dbReference type="PIRSF" id="PIRSF006221">
    <property type="entry name" value="Ketosamine-3-kinase"/>
    <property type="match status" value="1"/>
</dbReference>
<dbReference type="SUPFAM" id="SSF56112">
    <property type="entry name" value="Protein kinase-like (PK-like)"/>
    <property type="match status" value="1"/>
</dbReference>
<evidence type="ECO:0000256" key="1">
    <source>
        <dbReference type="ARBA" id="ARBA00009460"/>
    </source>
</evidence>
<dbReference type="PANTHER" id="PTHR12149">
    <property type="entry name" value="FRUCTOSAMINE 3 KINASE-RELATED PROTEIN"/>
    <property type="match status" value="1"/>
</dbReference>
<keyword evidence="4" id="KW-1185">Reference proteome</keyword>
<dbReference type="EMBL" id="JAATJB010000004">
    <property type="protein sequence ID" value="NJB97449.1"/>
    <property type="molecule type" value="Genomic_DNA"/>
</dbReference>
<dbReference type="InterPro" id="IPR011009">
    <property type="entry name" value="Kinase-like_dom_sf"/>
</dbReference>
<dbReference type="InterPro" id="IPR016477">
    <property type="entry name" value="Fructo-/Ketosamine-3-kinase"/>
</dbReference>